<dbReference type="InterPro" id="IPR001610">
    <property type="entry name" value="PAC"/>
</dbReference>
<keyword evidence="4" id="KW-0808">Transferase</keyword>
<dbReference type="InterPro" id="IPR000014">
    <property type="entry name" value="PAS"/>
</dbReference>
<dbReference type="EMBL" id="CP049055">
    <property type="protein sequence ID" value="QII12726.1"/>
    <property type="molecule type" value="Genomic_DNA"/>
</dbReference>
<dbReference type="NCBIfam" id="TIGR00229">
    <property type="entry name" value="sensory_box"/>
    <property type="match status" value="3"/>
</dbReference>
<dbReference type="Gene3D" id="3.30.70.270">
    <property type="match status" value="1"/>
</dbReference>
<evidence type="ECO:0000259" key="2">
    <source>
        <dbReference type="PROSITE" id="PS50113"/>
    </source>
</evidence>
<dbReference type="InterPro" id="IPR029016">
    <property type="entry name" value="GAF-like_dom_sf"/>
</dbReference>
<dbReference type="PANTHER" id="PTHR46663:SF3">
    <property type="entry name" value="SLL0267 PROTEIN"/>
    <property type="match status" value="1"/>
</dbReference>
<dbReference type="SUPFAM" id="SSF55781">
    <property type="entry name" value="GAF domain-like"/>
    <property type="match status" value="1"/>
</dbReference>
<evidence type="ECO:0000259" key="3">
    <source>
        <dbReference type="PROSITE" id="PS50887"/>
    </source>
</evidence>
<dbReference type="Proteomes" id="UP000501926">
    <property type="component" value="Chromosome"/>
</dbReference>
<dbReference type="Gene3D" id="3.30.450.20">
    <property type="entry name" value="PAS domain"/>
    <property type="match status" value="3"/>
</dbReference>
<dbReference type="InterPro" id="IPR000160">
    <property type="entry name" value="GGDEF_dom"/>
</dbReference>
<dbReference type="EC" id="2.7.7.65" evidence="4"/>
<dbReference type="SMART" id="SM00065">
    <property type="entry name" value="GAF"/>
    <property type="match status" value="1"/>
</dbReference>
<dbReference type="CDD" id="cd00130">
    <property type="entry name" value="PAS"/>
    <property type="match status" value="3"/>
</dbReference>
<dbReference type="InterPro" id="IPR035965">
    <property type="entry name" value="PAS-like_dom_sf"/>
</dbReference>
<dbReference type="Pfam" id="PF13426">
    <property type="entry name" value="PAS_9"/>
    <property type="match status" value="2"/>
</dbReference>
<protein>
    <submittedName>
        <fullName evidence="4">Putative diguanylate cyclase</fullName>
        <ecNumber evidence="4">2.7.7.65</ecNumber>
    </submittedName>
</protein>
<gene>
    <name evidence="4" type="ORF">KsCSTR_33470</name>
</gene>
<dbReference type="InterPro" id="IPR003018">
    <property type="entry name" value="GAF"/>
</dbReference>
<keyword evidence="4" id="KW-0548">Nucleotidyltransferase</keyword>
<dbReference type="SMART" id="SM00267">
    <property type="entry name" value="GGDEF"/>
    <property type="match status" value="1"/>
</dbReference>
<dbReference type="NCBIfam" id="TIGR00254">
    <property type="entry name" value="GGDEF"/>
    <property type="match status" value="1"/>
</dbReference>
<dbReference type="PROSITE" id="PS50887">
    <property type="entry name" value="GGDEF"/>
    <property type="match status" value="1"/>
</dbReference>
<reference evidence="4 5" key="1">
    <citation type="submission" date="2020-02" db="EMBL/GenBank/DDBJ databases">
        <title>Newly sequenced genome of strain CSTR1 showed variability in Candidatus Kuenenia stuttgartiensis genomes.</title>
        <authorList>
            <person name="Ding C."/>
            <person name="Adrian L."/>
        </authorList>
    </citation>
    <scope>NUCLEOTIDE SEQUENCE [LARGE SCALE GENOMIC DNA]</scope>
    <source>
        <strain evidence="4 5">CSTR1</strain>
    </source>
</reference>
<dbReference type="Pfam" id="PF00989">
    <property type="entry name" value="PAS"/>
    <property type="match status" value="1"/>
</dbReference>
<feature type="domain" description="GGDEF" evidence="3">
    <location>
        <begin position="616"/>
        <end position="752"/>
    </location>
</feature>
<dbReference type="CDD" id="cd01949">
    <property type="entry name" value="GGDEF"/>
    <property type="match status" value="1"/>
</dbReference>
<dbReference type="SMART" id="SM00086">
    <property type="entry name" value="PAC"/>
    <property type="match status" value="2"/>
</dbReference>
<dbReference type="SMART" id="SM00091">
    <property type="entry name" value="PAS"/>
    <property type="match status" value="3"/>
</dbReference>
<accession>A0A6G7GT31</accession>
<dbReference type="InterPro" id="IPR043128">
    <property type="entry name" value="Rev_trsase/Diguanyl_cyclase"/>
</dbReference>
<dbReference type="InterPro" id="IPR013767">
    <property type="entry name" value="PAS_fold"/>
</dbReference>
<evidence type="ECO:0000313" key="5">
    <source>
        <dbReference type="Proteomes" id="UP000501926"/>
    </source>
</evidence>
<evidence type="ECO:0000313" key="4">
    <source>
        <dbReference type="EMBL" id="QII12726.1"/>
    </source>
</evidence>
<feature type="domain" description="PAS" evidence="1">
    <location>
        <begin position="11"/>
        <end position="76"/>
    </location>
</feature>
<dbReference type="Pfam" id="PF00990">
    <property type="entry name" value="GGDEF"/>
    <property type="match status" value="1"/>
</dbReference>
<proteinExistence type="predicted"/>
<name>A0A6G7GT31_KUEST</name>
<dbReference type="PROSITE" id="PS50113">
    <property type="entry name" value="PAC"/>
    <property type="match status" value="2"/>
</dbReference>
<sequence>MQKTLKTLEESCNYYKNLYNTSPIGYVSLDSNGLIREINQTGAKLLGVEQNKLTNTSFLDFVTAETSDIFLNHLKQCEHSIEQVISEIIISAKGHHRTTLQLISIKNKDENGCTIYRTAIVNTSGGLQQSISGRDKPFVDYENATTEALAKENKRLREELSGHLRAEEDLRKLSRAIEQSPCTVVITNAKGIIEYVNPKFTQLTGYAPEEVVGKNPNILKPDNILAEEFDHLWKTITSGKEWQGKFRNKKKNGDLYWEYAYISPVKNQSDSITHFIAVKEDITERLKAEEELSKFSRAIEQSPVITIITNSRGIIEYVNPRFTESSGYTAKEVIGKNPRVLKPENISSEEFAELWKTLLSGKELNGEFCCKKKNGEMYWENVYLSPIRNHEGKITHFIVVKEDITERKLMEEERIRHIKELEDLMSFSTIINEEDVQEEALFKHLVSALQKNFAPDIAAAIMLDKEKNMLYLPVIDPVMHAGELIHKEAILDPSLCKVMNTGKKSIVNDITTESPCECIVTHGKRGGYVCFPIIIGNKTAGMVLMMKKEFSTWKNKKTQRLMSNYTETAALALHKLELLEIAKHTNVMDEFQGIYNKRYFTELLTKQLAVAKRRDENLSLLILGPDNHKATTETYGSNNAGNLLLQQIAGVLSDSVSNSDIIARYDKAEFAIIMPATFATRALVKADGIRQRVEYTGFHDPASGNQVNITISIGISSFPEHASEVEPLVTLANKAFYKAKNDGGNRVEAIVTSR</sequence>
<feature type="domain" description="PAS" evidence="1">
    <location>
        <begin position="291"/>
        <end position="345"/>
    </location>
</feature>
<dbReference type="GO" id="GO:0052621">
    <property type="term" value="F:diguanylate cyclase activity"/>
    <property type="evidence" value="ECO:0007669"/>
    <property type="project" value="UniProtKB-EC"/>
</dbReference>
<dbReference type="PROSITE" id="PS50112">
    <property type="entry name" value="PAS"/>
    <property type="match status" value="3"/>
</dbReference>
<dbReference type="Gene3D" id="3.30.450.40">
    <property type="match status" value="1"/>
</dbReference>
<feature type="domain" description="PAC" evidence="2">
    <location>
        <begin position="240"/>
        <end position="294"/>
    </location>
</feature>
<dbReference type="SUPFAM" id="SSF55785">
    <property type="entry name" value="PYP-like sensor domain (PAS domain)"/>
    <property type="match status" value="3"/>
</dbReference>
<dbReference type="PANTHER" id="PTHR46663">
    <property type="entry name" value="DIGUANYLATE CYCLASE DGCT-RELATED"/>
    <property type="match status" value="1"/>
</dbReference>
<dbReference type="InterPro" id="IPR000700">
    <property type="entry name" value="PAS-assoc_C"/>
</dbReference>
<evidence type="ECO:0000259" key="1">
    <source>
        <dbReference type="PROSITE" id="PS50112"/>
    </source>
</evidence>
<feature type="domain" description="PAC" evidence="2">
    <location>
        <begin position="364"/>
        <end position="416"/>
    </location>
</feature>
<dbReference type="AlphaFoldDB" id="A0A6G7GT31"/>
<dbReference type="InterPro" id="IPR029787">
    <property type="entry name" value="Nucleotide_cyclase"/>
</dbReference>
<dbReference type="RefSeq" id="WP_164995174.1">
    <property type="nucleotide sequence ID" value="NZ_CP049055.1"/>
</dbReference>
<dbReference type="InterPro" id="IPR052163">
    <property type="entry name" value="DGC-Regulatory_Protein"/>
</dbReference>
<feature type="domain" description="PAS" evidence="1">
    <location>
        <begin position="169"/>
        <end position="223"/>
    </location>
</feature>
<dbReference type="SUPFAM" id="SSF55073">
    <property type="entry name" value="Nucleotide cyclase"/>
    <property type="match status" value="1"/>
</dbReference>
<dbReference type="GO" id="GO:0006355">
    <property type="term" value="P:regulation of DNA-templated transcription"/>
    <property type="evidence" value="ECO:0007669"/>
    <property type="project" value="InterPro"/>
</dbReference>
<organism evidence="4 5">
    <name type="scientific">Kuenenia stuttgartiensis</name>
    <dbReference type="NCBI Taxonomy" id="174633"/>
    <lineage>
        <taxon>Bacteria</taxon>
        <taxon>Pseudomonadati</taxon>
        <taxon>Planctomycetota</taxon>
        <taxon>Candidatus Brocadiia</taxon>
        <taxon>Candidatus Brocadiales</taxon>
        <taxon>Candidatus Brocadiaceae</taxon>
        <taxon>Candidatus Kuenenia</taxon>
    </lineage>
</organism>